<dbReference type="Proteomes" id="UP000050525">
    <property type="component" value="Unassembled WGS sequence"/>
</dbReference>
<dbReference type="EMBL" id="AKHW03003682">
    <property type="protein sequence ID" value="KYO33642.1"/>
    <property type="molecule type" value="Genomic_DNA"/>
</dbReference>
<evidence type="ECO:0000313" key="1">
    <source>
        <dbReference type="EMBL" id="KYO33642.1"/>
    </source>
</evidence>
<dbReference type="AlphaFoldDB" id="A0A151N9Y0"/>
<comment type="caution">
    <text evidence="1">The sequence shown here is derived from an EMBL/GenBank/DDBJ whole genome shotgun (WGS) entry which is preliminary data.</text>
</comment>
<keyword evidence="2" id="KW-1185">Reference proteome</keyword>
<name>A0A151N9Y0_ALLMI</name>
<organism evidence="1 2">
    <name type="scientific">Alligator mississippiensis</name>
    <name type="common">American alligator</name>
    <dbReference type="NCBI Taxonomy" id="8496"/>
    <lineage>
        <taxon>Eukaryota</taxon>
        <taxon>Metazoa</taxon>
        <taxon>Chordata</taxon>
        <taxon>Craniata</taxon>
        <taxon>Vertebrata</taxon>
        <taxon>Euteleostomi</taxon>
        <taxon>Archelosauria</taxon>
        <taxon>Archosauria</taxon>
        <taxon>Crocodylia</taxon>
        <taxon>Alligatoridae</taxon>
        <taxon>Alligatorinae</taxon>
        <taxon>Alligator</taxon>
    </lineage>
</organism>
<accession>A0A151N9Y0</accession>
<sequence>MLAPAMWEIRLLKLAAKTPATKGEQLACARNTLIILEEQGSVCVQLLWRKCNGTTQWKTSQTPKAECQYLPGDRSEESLQESLEE</sequence>
<protein>
    <submittedName>
        <fullName evidence="1">Uncharacterized protein</fullName>
    </submittedName>
</protein>
<proteinExistence type="predicted"/>
<reference evidence="1 2" key="1">
    <citation type="journal article" date="2012" name="Genome Biol.">
        <title>Sequencing three crocodilian genomes to illuminate the evolution of archosaurs and amniotes.</title>
        <authorList>
            <person name="St John J.A."/>
            <person name="Braun E.L."/>
            <person name="Isberg S.R."/>
            <person name="Miles L.G."/>
            <person name="Chong A.Y."/>
            <person name="Gongora J."/>
            <person name="Dalzell P."/>
            <person name="Moran C."/>
            <person name="Bed'hom B."/>
            <person name="Abzhanov A."/>
            <person name="Burgess S.C."/>
            <person name="Cooksey A.M."/>
            <person name="Castoe T.A."/>
            <person name="Crawford N.G."/>
            <person name="Densmore L.D."/>
            <person name="Drew J.C."/>
            <person name="Edwards S.V."/>
            <person name="Faircloth B.C."/>
            <person name="Fujita M.K."/>
            <person name="Greenwold M.J."/>
            <person name="Hoffmann F.G."/>
            <person name="Howard J.M."/>
            <person name="Iguchi T."/>
            <person name="Janes D.E."/>
            <person name="Khan S.Y."/>
            <person name="Kohno S."/>
            <person name="de Koning A.J."/>
            <person name="Lance S.L."/>
            <person name="McCarthy F.M."/>
            <person name="McCormack J.E."/>
            <person name="Merchant M.E."/>
            <person name="Peterson D.G."/>
            <person name="Pollock D.D."/>
            <person name="Pourmand N."/>
            <person name="Raney B.J."/>
            <person name="Roessler K.A."/>
            <person name="Sanford J.R."/>
            <person name="Sawyer R.H."/>
            <person name="Schmidt C.J."/>
            <person name="Triplett E.W."/>
            <person name="Tuberville T.D."/>
            <person name="Venegas-Anaya M."/>
            <person name="Howard J.T."/>
            <person name="Jarvis E.D."/>
            <person name="Guillette L.J.Jr."/>
            <person name="Glenn T.C."/>
            <person name="Green R.E."/>
            <person name="Ray D.A."/>
        </authorList>
    </citation>
    <scope>NUCLEOTIDE SEQUENCE [LARGE SCALE GENOMIC DNA]</scope>
    <source>
        <strain evidence="1">KSC_2009_1</strain>
    </source>
</reference>
<evidence type="ECO:0000313" key="2">
    <source>
        <dbReference type="Proteomes" id="UP000050525"/>
    </source>
</evidence>
<gene>
    <name evidence="1" type="ORF">Y1Q_0008791</name>
</gene>